<dbReference type="PANTHER" id="PTHR10578:SF143">
    <property type="entry name" value="FMN-DEPENDENT ALPHA-HYDROXY ACID DEHYDROGENASE PB1A11.03"/>
    <property type="match status" value="1"/>
</dbReference>
<dbReference type="PANTHER" id="PTHR10578">
    <property type="entry name" value="S -2-HYDROXY-ACID OXIDASE-RELATED"/>
    <property type="match status" value="1"/>
</dbReference>
<dbReference type="RefSeq" id="WP_379594169.1">
    <property type="nucleotide sequence ID" value="NZ_JBHRTN010000004.1"/>
</dbReference>
<comment type="similarity">
    <text evidence="3">Belongs to the FMN-dependent alpha-hydroxy acid dehydrogenase family.</text>
</comment>
<dbReference type="PIRSF" id="PIRSF000138">
    <property type="entry name" value="Al-hdrx_acd_dh"/>
    <property type="match status" value="1"/>
</dbReference>
<keyword evidence="6" id="KW-1185">Reference proteome</keyword>
<dbReference type="PROSITE" id="PS51349">
    <property type="entry name" value="FMN_HYDROXY_ACID_DH_2"/>
    <property type="match status" value="1"/>
</dbReference>
<dbReference type="SUPFAM" id="SSF51395">
    <property type="entry name" value="FMN-linked oxidoreductases"/>
    <property type="match status" value="1"/>
</dbReference>
<comment type="caution">
    <text evidence="5">The sequence shown here is derived from an EMBL/GenBank/DDBJ whole genome shotgun (WGS) entry which is preliminary data.</text>
</comment>
<accession>A0ABV7FXC8</accession>
<organism evidence="5 6">
    <name type="scientific">Teichococcus globiformis</name>
    <dbReference type="NCBI Taxonomy" id="2307229"/>
    <lineage>
        <taxon>Bacteria</taxon>
        <taxon>Pseudomonadati</taxon>
        <taxon>Pseudomonadota</taxon>
        <taxon>Alphaproteobacteria</taxon>
        <taxon>Acetobacterales</taxon>
        <taxon>Roseomonadaceae</taxon>
        <taxon>Roseomonas</taxon>
    </lineage>
</organism>
<dbReference type="Gene3D" id="3.20.20.70">
    <property type="entry name" value="Aldolase class I"/>
    <property type="match status" value="1"/>
</dbReference>
<dbReference type="InterPro" id="IPR013785">
    <property type="entry name" value="Aldolase_TIM"/>
</dbReference>
<feature type="domain" description="FMN hydroxy acid dehydrogenase" evidence="4">
    <location>
        <begin position="27"/>
        <end position="429"/>
    </location>
</feature>
<keyword evidence="2" id="KW-0560">Oxidoreductase</keyword>
<proteinExistence type="inferred from homology"/>
<gene>
    <name evidence="5" type="ORF">ACFOD4_03245</name>
</gene>
<name>A0ABV7FXC8_9PROT</name>
<sequence length="429" mass="45348">MTAGEGSMSGMGRRVQAGIFTAGFAGRRPPVPVAAERLELAGLAAMRPRARAYVGGGAGMERTMAANRAAFDRVHILPRMLRNAARRDLSVELFGRRHALPFLLAPIGVLDMAHRGADLAAARAAAAEGAGFVASSQSCFPMEAIAQAAAAGPRWFQLYWSSRDALTESFLRRAEAAGYEAVVVTLDTTQLGWRPQDLDGAYLPFLRGRGIANYLSDTVFRDLPFEDANPGERAPIGPGAVASVAEMLRAWPGGPLRGLLSLPEAVRAVRRFIALYSRPDLSWEDLPFLRRCTRLPILLKGVLHPEDAARAAAVGMDGLIVSNHGGRQVDGAVGALDALPGVVAAVGNRMPVLFDSGIRGGADIVKALALGARAVLLGRPYVYGLALDGEAGVRAVIRHLAAELDLTLGLAGCPSIAALGPDTLWREPF</sequence>
<dbReference type="EMBL" id="JBHRTN010000004">
    <property type="protein sequence ID" value="MFC3124066.1"/>
    <property type="molecule type" value="Genomic_DNA"/>
</dbReference>
<protein>
    <submittedName>
        <fullName evidence="5">Alpha-hydroxy-acid oxidizing protein</fullName>
    </submittedName>
</protein>
<dbReference type="InterPro" id="IPR037396">
    <property type="entry name" value="FMN_HAD"/>
</dbReference>
<evidence type="ECO:0000256" key="3">
    <source>
        <dbReference type="ARBA" id="ARBA00024042"/>
    </source>
</evidence>
<dbReference type="Pfam" id="PF01070">
    <property type="entry name" value="FMN_dh"/>
    <property type="match status" value="1"/>
</dbReference>
<evidence type="ECO:0000256" key="1">
    <source>
        <dbReference type="ARBA" id="ARBA00001917"/>
    </source>
</evidence>
<dbReference type="PROSITE" id="PS00557">
    <property type="entry name" value="FMN_HYDROXY_ACID_DH_1"/>
    <property type="match status" value="1"/>
</dbReference>
<evidence type="ECO:0000259" key="4">
    <source>
        <dbReference type="PROSITE" id="PS51349"/>
    </source>
</evidence>
<comment type="cofactor">
    <cofactor evidence="1">
        <name>FMN</name>
        <dbReference type="ChEBI" id="CHEBI:58210"/>
    </cofactor>
</comment>
<evidence type="ECO:0000256" key="2">
    <source>
        <dbReference type="ARBA" id="ARBA00023002"/>
    </source>
</evidence>
<dbReference type="InterPro" id="IPR008259">
    <property type="entry name" value="FMN_hydac_DH_AS"/>
</dbReference>
<evidence type="ECO:0000313" key="5">
    <source>
        <dbReference type="EMBL" id="MFC3124066.1"/>
    </source>
</evidence>
<reference evidence="6" key="1">
    <citation type="journal article" date="2019" name="Int. J. Syst. Evol. Microbiol.">
        <title>The Global Catalogue of Microorganisms (GCM) 10K type strain sequencing project: providing services to taxonomists for standard genome sequencing and annotation.</title>
        <authorList>
            <consortium name="The Broad Institute Genomics Platform"/>
            <consortium name="The Broad Institute Genome Sequencing Center for Infectious Disease"/>
            <person name="Wu L."/>
            <person name="Ma J."/>
        </authorList>
    </citation>
    <scope>NUCLEOTIDE SEQUENCE [LARGE SCALE GENOMIC DNA]</scope>
    <source>
        <strain evidence="6">KCTC 52094</strain>
    </source>
</reference>
<dbReference type="Proteomes" id="UP001595593">
    <property type="component" value="Unassembled WGS sequence"/>
</dbReference>
<dbReference type="InterPro" id="IPR000262">
    <property type="entry name" value="FMN-dep_DH"/>
</dbReference>
<dbReference type="InterPro" id="IPR012133">
    <property type="entry name" value="Alpha-hydoxy_acid_DH_FMN"/>
</dbReference>
<evidence type="ECO:0000313" key="6">
    <source>
        <dbReference type="Proteomes" id="UP001595593"/>
    </source>
</evidence>